<comment type="caution">
    <text evidence="5">The sequence shown here is derived from an EMBL/GenBank/DDBJ whole genome shotgun (WGS) entry which is preliminary data.</text>
</comment>
<dbReference type="Proteomes" id="UP000075418">
    <property type="component" value="Unassembled WGS sequence"/>
</dbReference>
<gene>
    <name evidence="5" type="ORF">A0131_08980</name>
</gene>
<proteinExistence type="predicted"/>
<dbReference type="InterPro" id="IPR006500">
    <property type="entry name" value="Helicase_put_C_phage/plasmid"/>
</dbReference>
<dbReference type="PANTHER" id="PTHR35372">
    <property type="entry name" value="ATP BINDING PROTEIN-RELATED"/>
    <property type="match status" value="1"/>
</dbReference>
<evidence type="ECO:0000259" key="4">
    <source>
        <dbReference type="PROSITE" id="PS51206"/>
    </source>
</evidence>
<dbReference type="Gene3D" id="3.40.50.300">
    <property type="entry name" value="P-loop containing nucleotide triphosphate hydrolases"/>
    <property type="match status" value="1"/>
</dbReference>
<dbReference type="NCBIfam" id="TIGR01613">
    <property type="entry name" value="primase_Cterm"/>
    <property type="match status" value="1"/>
</dbReference>
<dbReference type="InterPro" id="IPR027417">
    <property type="entry name" value="P-loop_NTPase"/>
</dbReference>
<dbReference type="PROSITE" id="PS51206">
    <property type="entry name" value="SF3_HELICASE_1"/>
    <property type="match status" value="1"/>
</dbReference>
<organism evidence="5 6">
    <name type="scientific">Staphylococcus kloosii</name>
    <dbReference type="NCBI Taxonomy" id="29384"/>
    <lineage>
        <taxon>Bacteria</taxon>
        <taxon>Bacillati</taxon>
        <taxon>Bacillota</taxon>
        <taxon>Bacilli</taxon>
        <taxon>Bacillales</taxon>
        <taxon>Staphylococcaceae</taxon>
        <taxon>Staphylococcus</taxon>
    </lineage>
</organism>
<evidence type="ECO:0000256" key="1">
    <source>
        <dbReference type="ARBA" id="ARBA00022741"/>
    </source>
</evidence>
<dbReference type="InterPro" id="IPR014818">
    <property type="entry name" value="Phage/plasmid_primase_P4_C"/>
</dbReference>
<dbReference type="GO" id="GO:0016787">
    <property type="term" value="F:hydrolase activity"/>
    <property type="evidence" value="ECO:0007669"/>
    <property type="project" value="UniProtKB-KW"/>
</dbReference>
<dbReference type="SMART" id="SM00885">
    <property type="entry name" value="D5_N"/>
    <property type="match status" value="1"/>
</dbReference>
<dbReference type="PANTHER" id="PTHR35372:SF2">
    <property type="entry name" value="SF3 HELICASE DOMAIN-CONTAINING PROTEIN"/>
    <property type="match status" value="1"/>
</dbReference>
<dbReference type="AlphaFoldDB" id="A0A151A6A2"/>
<evidence type="ECO:0000313" key="6">
    <source>
        <dbReference type="Proteomes" id="UP000075418"/>
    </source>
</evidence>
<reference evidence="5 6" key="1">
    <citation type="submission" date="2016-02" db="EMBL/GenBank/DDBJ databases">
        <title>Draft genome sequence of hydrocarbon degrading Staphylococcus saprophyticus Strain CNV2, isolated from crude-oil contaminated soil from Noonmati Oil Refinery, Guwahati, Assam, India.</title>
        <authorList>
            <person name="Mukherjee A."/>
            <person name="Chettri B."/>
            <person name="Langpoklakpam J."/>
            <person name="Singh A.K."/>
            <person name="Chattopadhyay D.J."/>
        </authorList>
    </citation>
    <scope>NUCLEOTIDE SEQUENCE [LARGE SCALE GENOMIC DNA]</scope>
    <source>
        <strain evidence="5 6">CNV2</strain>
    </source>
</reference>
<keyword evidence="3" id="KW-0067">ATP-binding</keyword>
<dbReference type="InterPro" id="IPR014015">
    <property type="entry name" value="Helicase_SF3_DNA-vir"/>
</dbReference>
<sequence length="442" mass="51374">MADDTNIYDFAEKLTDKTIKDNEEKFFRKEDNKQPKFHHDEFAEYIMSKFHVVNINDRLHIYRNGIYLDDERLIKRVMVTQIPKLRRTQQSEVLEYLRTMAPEKEEETPYLIPLKNGVYDIKNQTLLPHTPDLIFTAQFNVNYDIDAKSDIVTETLFTIANEDTEVVEMFTQIFGYLLFKQNFIGKSFLFVGSGGNGKSLLLRMMQALVGNENTSSVSLQGLTEQFNVSSLHHKLLNAGDDIPLKSVDDASNFKKLSTGEPVLAAYKGQDVFAFSNYAKLVFSANGIPRWYENSNGVFDRLIIVPFNARIRGTEKEDPHLPEKVTTEEAKSYLFNVALQGLQKVLKNNGIFLPTVVQDEMEEFRRSNDPLSAFLEKYDVDSVKITEAYEDYREWSNFEGYRNPLIKKEFKKKIFEKGYVERKIAIEKYEYPQWCFLSRSKVE</sequence>
<keyword evidence="2" id="KW-0378">Hydrolase</keyword>
<dbReference type="Pfam" id="PF08706">
    <property type="entry name" value="D5_N"/>
    <property type="match status" value="1"/>
</dbReference>
<protein>
    <recommendedName>
        <fullName evidence="4">SF3 helicase domain-containing protein</fullName>
    </recommendedName>
</protein>
<evidence type="ECO:0000256" key="2">
    <source>
        <dbReference type="ARBA" id="ARBA00022801"/>
    </source>
</evidence>
<feature type="domain" description="SF3 helicase" evidence="4">
    <location>
        <begin position="165"/>
        <end position="319"/>
    </location>
</feature>
<dbReference type="InterPro" id="IPR045455">
    <property type="entry name" value="NrS-1_pol-like_helicase"/>
</dbReference>
<dbReference type="Pfam" id="PF19263">
    <property type="entry name" value="DUF5906"/>
    <property type="match status" value="1"/>
</dbReference>
<dbReference type="InterPro" id="IPR051620">
    <property type="entry name" value="ORF904-like_C"/>
</dbReference>
<dbReference type="EMBL" id="LUGM01000002">
    <property type="protein sequence ID" value="KYH14908.1"/>
    <property type="molecule type" value="Genomic_DNA"/>
</dbReference>
<evidence type="ECO:0000313" key="5">
    <source>
        <dbReference type="EMBL" id="KYH14908.1"/>
    </source>
</evidence>
<accession>A0A151A6A2</accession>
<keyword evidence="1" id="KW-0547">Nucleotide-binding</keyword>
<dbReference type="RefSeq" id="WP_061855064.1">
    <property type="nucleotide sequence ID" value="NZ_LUGM01000002.1"/>
</dbReference>
<evidence type="ECO:0000256" key="3">
    <source>
        <dbReference type="ARBA" id="ARBA00022840"/>
    </source>
</evidence>
<dbReference type="SUPFAM" id="SSF52540">
    <property type="entry name" value="P-loop containing nucleoside triphosphate hydrolases"/>
    <property type="match status" value="1"/>
</dbReference>
<dbReference type="GO" id="GO:0005524">
    <property type="term" value="F:ATP binding"/>
    <property type="evidence" value="ECO:0007669"/>
    <property type="project" value="UniProtKB-KW"/>
</dbReference>
<name>A0A151A6A2_9STAP</name>